<name>A0AAU1M2Q8_9ACTN</name>
<sequence length="393" mass="40426">MSTTERGGRGPAIAGLGITDLGKVYGRTAADFAADAVRRAAEDAGLALTDIDGLLTSQGIGGGVGLGLQRDLGLRDLRLLSEVQAYGSTAGAMVQYASMAVQSGMAETVACVFADAPLKERSSAGAAYAGAGRAPSGWRGLNAAAGIAGANPLYAMAARRHMDTYGTTSEQLAHIAVAQRDWAVMNPLAQMRTPISVEDHQASRPIADPFRLFDCCLVSNGGIAVIVTTAERAANLRKPPVHVLGWGQSHPGYPMARGSDFGLVSGAATSGPAAMKMAGVTVGDIDVAELYDCYTFTVLISLEDYGFCAKGEGGEFVAGGALGPQGTLPLNTGGGQLSSYYLWGMTPLSEAVLQARGEAGERQAPRHDTVLVSGNGGILDHHSTLILSPHAHA</sequence>
<dbReference type="Gene3D" id="3.40.47.10">
    <property type="match status" value="1"/>
</dbReference>
<dbReference type="CDD" id="cd00829">
    <property type="entry name" value="SCP-x_thiolase"/>
    <property type="match status" value="1"/>
</dbReference>
<accession>A0AAU1M2Q8</accession>
<feature type="domain" description="Thiolase C-terminal" evidence="1">
    <location>
        <begin position="247"/>
        <end position="388"/>
    </location>
</feature>
<reference evidence="2" key="1">
    <citation type="submission" date="2022-10" db="EMBL/GenBank/DDBJ databases">
        <title>The complete genomes of actinobacterial strains from the NBC collection.</title>
        <authorList>
            <person name="Joergensen T.S."/>
            <person name="Alvarez Arevalo M."/>
            <person name="Sterndorff E.B."/>
            <person name="Faurdal D."/>
            <person name="Vuksanovic O."/>
            <person name="Mourched A.-S."/>
            <person name="Charusanti P."/>
            <person name="Shaw S."/>
            <person name="Blin K."/>
            <person name="Weber T."/>
        </authorList>
    </citation>
    <scope>NUCLEOTIDE SEQUENCE</scope>
    <source>
        <strain evidence="2">NBC_00148</strain>
    </source>
</reference>
<dbReference type="PIRSF" id="PIRSF000429">
    <property type="entry name" value="Ac-CoA_Ac_transf"/>
    <property type="match status" value="1"/>
</dbReference>
<protein>
    <submittedName>
        <fullName evidence="2">Thiolase family protein</fullName>
    </submittedName>
</protein>
<dbReference type="PANTHER" id="PTHR42870">
    <property type="entry name" value="ACETYL-COA C-ACETYLTRANSFERASE"/>
    <property type="match status" value="1"/>
</dbReference>
<dbReference type="InterPro" id="IPR002155">
    <property type="entry name" value="Thiolase"/>
</dbReference>
<dbReference type="InterPro" id="IPR055140">
    <property type="entry name" value="Thiolase_C_2"/>
</dbReference>
<gene>
    <name evidence="2" type="ORF">OG222_33645</name>
</gene>
<dbReference type="AlphaFoldDB" id="A0AAU1M2Q8"/>
<dbReference type="Pfam" id="PF22691">
    <property type="entry name" value="Thiolase_C_1"/>
    <property type="match status" value="1"/>
</dbReference>
<dbReference type="InterPro" id="IPR016039">
    <property type="entry name" value="Thiolase-like"/>
</dbReference>
<evidence type="ECO:0000313" key="2">
    <source>
        <dbReference type="EMBL" id="WTQ77785.1"/>
    </source>
</evidence>
<organism evidence="2">
    <name type="scientific">Streptomyces sp. NBC_00148</name>
    <dbReference type="NCBI Taxonomy" id="2903626"/>
    <lineage>
        <taxon>Bacteria</taxon>
        <taxon>Bacillati</taxon>
        <taxon>Actinomycetota</taxon>
        <taxon>Actinomycetes</taxon>
        <taxon>Kitasatosporales</taxon>
        <taxon>Streptomycetaceae</taxon>
        <taxon>Streptomyces</taxon>
    </lineage>
</organism>
<dbReference type="SUPFAM" id="SSF53901">
    <property type="entry name" value="Thiolase-like"/>
    <property type="match status" value="2"/>
</dbReference>
<evidence type="ECO:0000259" key="1">
    <source>
        <dbReference type="Pfam" id="PF22691"/>
    </source>
</evidence>
<dbReference type="PANTHER" id="PTHR42870:SF1">
    <property type="entry name" value="NON-SPECIFIC LIPID-TRANSFER PROTEIN-LIKE 2"/>
    <property type="match status" value="1"/>
</dbReference>
<dbReference type="GO" id="GO:0016747">
    <property type="term" value="F:acyltransferase activity, transferring groups other than amino-acyl groups"/>
    <property type="evidence" value="ECO:0007669"/>
    <property type="project" value="InterPro"/>
</dbReference>
<proteinExistence type="predicted"/>
<dbReference type="EMBL" id="CP108169">
    <property type="protein sequence ID" value="WTQ77785.1"/>
    <property type="molecule type" value="Genomic_DNA"/>
</dbReference>